<evidence type="ECO:0000313" key="2">
    <source>
        <dbReference type="Proteomes" id="UP000694700"/>
    </source>
</evidence>
<dbReference type="InterPro" id="IPR018154">
    <property type="entry name" value="TLV/ENV_coat_polyprotein"/>
</dbReference>
<name>A0A8C1S5F6_CYPCA</name>
<proteinExistence type="predicted"/>
<evidence type="ECO:0000313" key="1">
    <source>
        <dbReference type="Ensembl" id="ENSCCRP00015002176.1"/>
    </source>
</evidence>
<dbReference type="Ensembl" id="ENSCCRT00015002301.1">
    <property type="protein sequence ID" value="ENSCCRP00015002176.1"/>
    <property type="gene ID" value="ENSCCRG00015001401.1"/>
</dbReference>
<sequence length="146" mass="15666">MPDGYNGHKTVSPSITLWGNVGWSLAGFFTGVGTTVALNKISGLAWQVLSLEYDTAQALGLITEELKKMREAVVQNRFVLDLLTSQQGGVCKILGVSCCFYIPDNSDNITNIIDHMKESIPEPKRDDSWFGGGGGATGGGVYLHSL</sequence>
<protein>
    <submittedName>
        <fullName evidence="1">Uncharacterized protein</fullName>
    </submittedName>
</protein>
<dbReference type="PANTHER" id="PTHR10424:SF8">
    <property type="entry name" value="ENDOGENOUS RETROVIRUS GROUP PABLB MEMBER 1 ENV POLYPROTEIN"/>
    <property type="match status" value="1"/>
</dbReference>
<dbReference type="AlphaFoldDB" id="A0A8C1S5F6"/>
<dbReference type="Gene3D" id="1.10.287.210">
    <property type="match status" value="1"/>
</dbReference>
<reference evidence="1" key="1">
    <citation type="submission" date="2025-08" db="UniProtKB">
        <authorList>
            <consortium name="Ensembl"/>
        </authorList>
    </citation>
    <scope>IDENTIFICATION</scope>
</reference>
<accession>A0A8C1S5F6</accession>
<dbReference type="Pfam" id="PF00429">
    <property type="entry name" value="TLV_coat"/>
    <property type="match status" value="1"/>
</dbReference>
<dbReference type="PANTHER" id="PTHR10424">
    <property type="entry name" value="VIRAL ENVELOPE PROTEIN"/>
    <property type="match status" value="1"/>
</dbReference>
<organism evidence="1 2">
    <name type="scientific">Cyprinus carpio</name>
    <name type="common">Common carp</name>
    <dbReference type="NCBI Taxonomy" id="7962"/>
    <lineage>
        <taxon>Eukaryota</taxon>
        <taxon>Metazoa</taxon>
        <taxon>Chordata</taxon>
        <taxon>Craniata</taxon>
        <taxon>Vertebrata</taxon>
        <taxon>Euteleostomi</taxon>
        <taxon>Actinopterygii</taxon>
        <taxon>Neopterygii</taxon>
        <taxon>Teleostei</taxon>
        <taxon>Ostariophysi</taxon>
        <taxon>Cypriniformes</taxon>
        <taxon>Cyprinidae</taxon>
        <taxon>Cyprininae</taxon>
        <taxon>Cyprinus</taxon>
    </lineage>
</organism>
<dbReference type="Proteomes" id="UP000694700">
    <property type="component" value="Unplaced"/>
</dbReference>
<dbReference type="SUPFAM" id="SSF58069">
    <property type="entry name" value="Virus ectodomain"/>
    <property type="match status" value="1"/>
</dbReference>